<dbReference type="InterPro" id="IPR011701">
    <property type="entry name" value="MFS"/>
</dbReference>
<feature type="transmembrane region" description="Helical" evidence="6">
    <location>
        <begin position="211"/>
        <end position="235"/>
    </location>
</feature>
<dbReference type="PANTHER" id="PTHR43791:SF81">
    <property type="entry name" value="TRANSPORTER, PUTATIVE (AFU_ORTHOLOGUE AFUA_7G01190)-RELATED"/>
    <property type="match status" value="1"/>
</dbReference>
<proteinExistence type="predicted"/>
<dbReference type="AlphaFoldDB" id="A0A167NWN4"/>
<evidence type="ECO:0000256" key="6">
    <source>
        <dbReference type="SAM" id="Phobius"/>
    </source>
</evidence>
<dbReference type="STRING" id="763407.A0A167NWN4"/>
<keyword evidence="3 6" id="KW-0812">Transmembrane</keyword>
<evidence type="ECO:0000313" key="9">
    <source>
        <dbReference type="Proteomes" id="UP000077315"/>
    </source>
</evidence>
<dbReference type="GO" id="GO:0022857">
    <property type="term" value="F:transmembrane transporter activity"/>
    <property type="evidence" value="ECO:0007669"/>
    <property type="project" value="InterPro"/>
</dbReference>
<comment type="subcellular location">
    <subcellularLocation>
        <location evidence="1">Membrane</location>
        <topology evidence="1">Multi-pass membrane protein</topology>
    </subcellularLocation>
</comment>
<dbReference type="SUPFAM" id="SSF103473">
    <property type="entry name" value="MFS general substrate transporter"/>
    <property type="match status" value="1"/>
</dbReference>
<feature type="transmembrane region" description="Helical" evidence="6">
    <location>
        <begin position="282"/>
        <end position="298"/>
    </location>
</feature>
<dbReference type="Proteomes" id="UP000077315">
    <property type="component" value="Unassembled WGS sequence"/>
</dbReference>
<evidence type="ECO:0000313" key="8">
    <source>
        <dbReference type="EMBL" id="OAD76764.1"/>
    </source>
</evidence>
<dbReference type="EMBL" id="KV440975">
    <property type="protein sequence ID" value="OAD76764.1"/>
    <property type="molecule type" value="Genomic_DNA"/>
</dbReference>
<feature type="transmembrane region" description="Helical" evidence="6">
    <location>
        <begin position="345"/>
        <end position="368"/>
    </location>
</feature>
<name>A0A167NWN4_PHYB8</name>
<keyword evidence="2" id="KW-0813">Transport</keyword>
<dbReference type="InterPro" id="IPR036259">
    <property type="entry name" value="MFS_trans_sf"/>
</dbReference>
<dbReference type="RefSeq" id="XP_018294804.1">
    <property type="nucleotide sequence ID" value="XM_018428109.1"/>
</dbReference>
<dbReference type="FunCoup" id="A0A167NWN4">
    <property type="interactions" value="85"/>
</dbReference>
<dbReference type="OrthoDB" id="6730379at2759"/>
<dbReference type="PROSITE" id="PS50850">
    <property type="entry name" value="MFS"/>
    <property type="match status" value="1"/>
</dbReference>
<feature type="transmembrane region" description="Helical" evidence="6">
    <location>
        <begin position="374"/>
        <end position="392"/>
    </location>
</feature>
<feature type="transmembrane region" description="Helical" evidence="6">
    <location>
        <begin position="179"/>
        <end position="199"/>
    </location>
</feature>
<dbReference type="Gene3D" id="1.20.1250.20">
    <property type="entry name" value="MFS general substrate transporter like domains"/>
    <property type="match status" value="2"/>
</dbReference>
<dbReference type="GO" id="GO:0016020">
    <property type="term" value="C:membrane"/>
    <property type="evidence" value="ECO:0007669"/>
    <property type="project" value="UniProtKB-SubCell"/>
</dbReference>
<evidence type="ECO:0000259" key="7">
    <source>
        <dbReference type="PROSITE" id="PS50850"/>
    </source>
</evidence>
<feature type="transmembrane region" description="Helical" evidence="6">
    <location>
        <begin position="318"/>
        <end position="338"/>
    </location>
</feature>
<keyword evidence="9" id="KW-1185">Reference proteome</keyword>
<dbReference type="InterPro" id="IPR020846">
    <property type="entry name" value="MFS_dom"/>
</dbReference>
<dbReference type="Pfam" id="PF07690">
    <property type="entry name" value="MFS_1"/>
    <property type="match status" value="1"/>
</dbReference>
<dbReference type="InParanoid" id="A0A167NWN4"/>
<feature type="domain" description="Major facilitator superfamily (MFS) profile" evidence="7">
    <location>
        <begin position="53"/>
        <end position="492"/>
    </location>
</feature>
<evidence type="ECO:0000256" key="3">
    <source>
        <dbReference type="ARBA" id="ARBA00022692"/>
    </source>
</evidence>
<keyword evidence="4 6" id="KW-1133">Transmembrane helix</keyword>
<protein>
    <recommendedName>
        <fullName evidence="7">Major facilitator superfamily (MFS) profile domain-containing protein</fullName>
    </recommendedName>
</protein>
<sequence>MSVSKYPLETITTNRRDSFTSLNESDTSLIYTKYDRPISVEEKALVRKIDWCVLPLICLVNFLQFLDKSAINYANALGLQVDTGLVGDQYSTIVSLFYLGYLSYQLPNNYLLQHVKIGRYIGVLLVAWGSVLAATASANNFSHLAALRFLLGFTEGGVYPCLILLVSTLYRRSEQTSRLGAFWLCNGLALCAGGFISYGIGKIPYILGLHPWRWCMIILGGVTILVGFICFFFLIDDPRSLKWRHNAEEQILVEERIRDNAVVRTNKVNFAQIKEALLEPRLWCFCFISFLINIQNGALTSYSTTITQGFGYTNLDAILLQTPTGIVDVTYIILAAYVSQRTGQAIYVGCFCLACTALGLLLLEFIPIDKYKLVGFYICWGYAAAYVMLLSAATTNVSGFTKKIFYNGLIMIFYTAGNFTGPYMMVSSQAPNYIGGMMGYVGADVLAITLFLIARWQMARVNKRRLSEPPAECINTEEDMTDKQDDNFIYRL</sequence>
<dbReference type="VEuPathDB" id="FungiDB:PHYBLDRAFT_109354"/>
<organism evidence="8 9">
    <name type="scientific">Phycomyces blakesleeanus (strain ATCC 8743b / DSM 1359 / FGSC 10004 / NBRC 33097 / NRRL 1555)</name>
    <dbReference type="NCBI Taxonomy" id="763407"/>
    <lineage>
        <taxon>Eukaryota</taxon>
        <taxon>Fungi</taxon>
        <taxon>Fungi incertae sedis</taxon>
        <taxon>Mucoromycota</taxon>
        <taxon>Mucoromycotina</taxon>
        <taxon>Mucoromycetes</taxon>
        <taxon>Mucorales</taxon>
        <taxon>Phycomycetaceae</taxon>
        <taxon>Phycomyces</taxon>
    </lineage>
</organism>
<accession>A0A167NWN4</accession>
<dbReference type="PANTHER" id="PTHR43791">
    <property type="entry name" value="PERMEASE-RELATED"/>
    <property type="match status" value="1"/>
</dbReference>
<evidence type="ECO:0000256" key="2">
    <source>
        <dbReference type="ARBA" id="ARBA00022448"/>
    </source>
</evidence>
<reference evidence="9" key="1">
    <citation type="submission" date="2015-06" db="EMBL/GenBank/DDBJ databases">
        <title>Expansion of signal transduction pathways in fungi by whole-genome duplication.</title>
        <authorList>
            <consortium name="DOE Joint Genome Institute"/>
            <person name="Corrochano L.M."/>
            <person name="Kuo A."/>
            <person name="Marcet-Houben M."/>
            <person name="Polaino S."/>
            <person name="Salamov A."/>
            <person name="Villalobos J.M."/>
            <person name="Alvarez M.I."/>
            <person name="Avalos J."/>
            <person name="Benito E.P."/>
            <person name="Benoit I."/>
            <person name="Burger G."/>
            <person name="Camino L.P."/>
            <person name="Canovas D."/>
            <person name="Cerda-Olmedo E."/>
            <person name="Cheng J.-F."/>
            <person name="Dominguez A."/>
            <person name="Elias M."/>
            <person name="Eslava A.P."/>
            <person name="Glaser F."/>
            <person name="Grimwood J."/>
            <person name="Gutierrez G."/>
            <person name="Heitman J."/>
            <person name="Henrissat B."/>
            <person name="Iturriaga E.A."/>
            <person name="Lang B.F."/>
            <person name="Lavin J.L."/>
            <person name="Lee S."/>
            <person name="Li W."/>
            <person name="Lindquist E."/>
            <person name="Lopez-Garcia S."/>
            <person name="Luque E.M."/>
            <person name="Marcos A.T."/>
            <person name="Martin J."/>
            <person name="McCluskey K."/>
            <person name="Medina H.R."/>
            <person name="Miralles-Duran A."/>
            <person name="Miyazaki A."/>
            <person name="Munoz-Torres E."/>
            <person name="Oguiza J.A."/>
            <person name="Ohm R."/>
            <person name="Olmedo M."/>
            <person name="Orejas M."/>
            <person name="Ortiz-Castellanos L."/>
            <person name="Pisabarro A.G."/>
            <person name="Rodriguez-Romero J."/>
            <person name="Ruiz-Herrera J."/>
            <person name="Ruiz-Vazquez R."/>
            <person name="Sanz C."/>
            <person name="Schackwitz W."/>
            <person name="Schmutz J."/>
            <person name="Shahriari M."/>
            <person name="Shelest E."/>
            <person name="Silva-Franco F."/>
            <person name="Soanes D."/>
            <person name="Syed K."/>
            <person name="Tagua V.G."/>
            <person name="Talbot N.J."/>
            <person name="Thon M."/>
            <person name="De vries R.P."/>
            <person name="Wiebenga A."/>
            <person name="Yadav J.S."/>
            <person name="Braun E.L."/>
            <person name="Baker S."/>
            <person name="Garre V."/>
            <person name="Horwitz B."/>
            <person name="Torres-Martinez S."/>
            <person name="Idnurm A."/>
            <person name="Herrera-Estrella A."/>
            <person name="Gabaldon T."/>
            <person name="Grigoriev I.V."/>
        </authorList>
    </citation>
    <scope>NUCLEOTIDE SEQUENCE [LARGE SCALE GENOMIC DNA]</scope>
    <source>
        <strain evidence="9">NRRL 1555(-)</strain>
    </source>
</reference>
<dbReference type="GeneID" id="28989015"/>
<evidence type="ECO:0000256" key="4">
    <source>
        <dbReference type="ARBA" id="ARBA00022989"/>
    </source>
</evidence>
<keyword evidence="5 6" id="KW-0472">Membrane</keyword>
<feature type="transmembrane region" description="Helical" evidence="6">
    <location>
        <begin position="145"/>
        <end position="167"/>
    </location>
</feature>
<feature type="transmembrane region" description="Helical" evidence="6">
    <location>
        <begin position="120"/>
        <end position="139"/>
    </location>
</feature>
<gene>
    <name evidence="8" type="ORF">PHYBLDRAFT_109354</name>
</gene>
<feature type="transmembrane region" description="Helical" evidence="6">
    <location>
        <begin position="437"/>
        <end position="456"/>
    </location>
</feature>
<feature type="transmembrane region" description="Helical" evidence="6">
    <location>
        <begin position="404"/>
        <end position="425"/>
    </location>
</feature>
<evidence type="ECO:0000256" key="5">
    <source>
        <dbReference type="ARBA" id="ARBA00023136"/>
    </source>
</evidence>
<evidence type="ECO:0000256" key="1">
    <source>
        <dbReference type="ARBA" id="ARBA00004141"/>
    </source>
</evidence>